<proteinExistence type="inferred from homology"/>
<dbReference type="InterPro" id="IPR027417">
    <property type="entry name" value="P-loop_NTPase"/>
</dbReference>
<dbReference type="Pfam" id="PF02492">
    <property type="entry name" value="cobW"/>
    <property type="match status" value="1"/>
</dbReference>
<dbReference type="SUPFAM" id="SSF52540">
    <property type="entry name" value="P-loop containing nucleoside triphosphate hydrolases"/>
    <property type="match status" value="1"/>
</dbReference>
<gene>
    <name evidence="9" type="primary">hypB</name>
    <name evidence="9" type="ORF">GF339_18940</name>
</gene>
<evidence type="ECO:0000256" key="5">
    <source>
        <dbReference type="ARBA" id="ARBA00022801"/>
    </source>
</evidence>
<keyword evidence="2" id="KW-0533">Nickel</keyword>
<organism evidence="9 10">
    <name type="scientific">candidate division KSB3 bacterium</name>
    <dbReference type="NCBI Taxonomy" id="2044937"/>
    <lineage>
        <taxon>Bacteria</taxon>
        <taxon>candidate division KSB3</taxon>
    </lineage>
</organism>
<reference evidence="9" key="1">
    <citation type="submission" date="2019-11" db="EMBL/GenBank/DDBJ databases">
        <title>Microbial mats filling the niche in hypersaline microbial mats.</title>
        <authorList>
            <person name="Wong H.L."/>
            <person name="Macleod F.I."/>
            <person name="White R.A. III"/>
            <person name="Burns B.P."/>
        </authorList>
    </citation>
    <scope>NUCLEOTIDE SEQUENCE</scope>
    <source>
        <strain evidence="9">Rbin_158</strain>
    </source>
</reference>
<evidence type="ECO:0000313" key="9">
    <source>
        <dbReference type="EMBL" id="MBD3326668.1"/>
    </source>
</evidence>
<accession>A0A9D5Q7P8</accession>
<evidence type="ECO:0000256" key="6">
    <source>
        <dbReference type="ARBA" id="ARBA00022833"/>
    </source>
</evidence>
<sequence length="219" mass="24043">MEIQVLKRVLGANEDKAQQIRARLIDQRVLMVNLISSPGSGKTTLLEQSLRGLQDTYTIAVIEGDVATDQDAQRLQPFNAQILLINTEGGCHLSSPSIETALNTLDLGALDLIFIENVGNLVCPAGFDLGEHAKVAVVSTAEGDDKPAKYPLLFRQAQLVILNKMDLLAHVNFDKERFYHNLQTLNADVPVIETSCTTGEGLKGWFDWVTTRVTDVQSL</sequence>
<evidence type="ECO:0000259" key="8">
    <source>
        <dbReference type="Pfam" id="PF02492"/>
    </source>
</evidence>
<dbReference type="Proteomes" id="UP000649604">
    <property type="component" value="Unassembled WGS sequence"/>
</dbReference>
<dbReference type="GO" id="GO:0051604">
    <property type="term" value="P:protein maturation"/>
    <property type="evidence" value="ECO:0007669"/>
    <property type="project" value="InterPro"/>
</dbReference>
<comment type="caution">
    <text evidence="9">The sequence shown here is derived from an EMBL/GenBank/DDBJ whole genome shotgun (WGS) entry which is preliminary data.</text>
</comment>
<keyword evidence="6" id="KW-0862">Zinc</keyword>
<keyword evidence="5" id="KW-0378">Hydrolase</keyword>
<dbReference type="PANTHER" id="PTHR30134">
    <property type="entry name" value="HYDROGENASE PROTEIN ASSEMBLY PROTEIN, NICKEL CHAPERONE"/>
    <property type="match status" value="1"/>
</dbReference>
<evidence type="ECO:0000256" key="3">
    <source>
        <dbReference type="ARBA" id="ARBA00022723"/>
    </source>
</evidence>
<evidence type="ECO:0000313" key="10">
    <source>
        <dbReference type="Proteomes" id="UP000649604"/>
    </source>
</evidence>
<feature type="domain" description="CobW/HypB/UreG nucleotide-binding" evidence="8">
    <location>
        <begin position="33"/>
        <end position="192"/>
    </location>
</feature>
<dbReference type="EMBL" id="WJJP01000615">
    <property type="protein sequence ID" value="MBD3326668.1"/>
    <property type="molecule type" value="Genomic_DNA"/>
</dbReference>
<dbReference type="PANTHER" id="PTHR30134:SF2">
    <property type="entry name" value="HYDROGENASE MATURATION FACTOR HYPB"/>
    <property type="match status" value="1"/>
</dbReference>
<dbReference type="GO" id="GO:0008270">
    <property type="term" value="F:zinc ion binding"/>
    <property type="evidence" value="ECO:0007669"/>
    <property type="project" value="TreeGrafter"/>
</dbReference>
<dbReference type="InterPro" id="IPR003495">
    <property type="entry name" value="CobW/HypB/UreG_nucleotide-bd"/>
</dbReference>
<comment type="similarity">
    <text evidence="1">Belongs to the SIMIBI class G3E GTPase family. HypB/HupM subfamily.</text>
</comment>
<dbReference type="PIRSF" id="PIRSF005624">
    <property type="entry name" value="Ni-bind_GTPase"/>
    <property type="match status" value="1"/>
</dbReference>
<evidence type="ECO:0000256" key="4">
    <source>
        <dbReference type="ARBA" id="ARBA00022741"/>
    </source>
</evidence>
<dbReference type="GO" id="GO:0003924">
    <property type="term" value="F:GTPase activity"/>
    <property type="evidence" value="ECO:0007669"/>
    <property type="project" value="InterPro"/>
</dbReference>
<evidence type="ECO:0000256" key="1">
    <source>
        <dbReference type="ARBA" id="ARBA00006211"/>
    </source>
</evidence>
<dbReference type="InterPro" id="IPR004392">
    <property type="entry name" value="Hyd_mat_HypB"/>
</dbReference>
<dbReference type="AlphaFoldDB" id="A0A9D5Q7P8"/>
<dbReference type="GO" id="GO:0016151">
    <property type="term" value="F:nickel cation binding"/>
    <property type="evidence" value="ECO:0007669"/>
    <property type="project" value="InterPro"/>
</dbReference>
<dbReference type="GO" id="GO:0005525">
    <property type="term" value="F:GTP binding"/>
    <property type="evidence" value="ECO:0007669"/>
    <property type="project" value="UniProtKB-KW"/>
</dbReference>
<dbReference type="Gene3D" id="3.40.50.300">
    <property type="entry name" value="P-loop containing nucleotide triphosphate hydrolases"/>
    <property type="match status" value="1"/>
</dbReference>
<keyword evidence="4" id="KW-0547">Nucleotide-binding</keyword>
<protein>
    <submittedName>
        <fullName evidence="9">Hydrogenase nickel incorporation protein HypB</fullName>
    </submittedName>
</protein>
<keyword evidence="3" id="KW-0479">Metal-binding</keyword>
<keyword evidence="7" id="KW-0342">GTP-binding</keyword>
<name>A0A9D5Q7P8_9BACT</name>
<dbReference type="NCBIfam" id="TIGR00073">
    <property type="entry name" value="hypB"/>
    <property type="match status" value="1"/>
</dbReference>
<evidence type="ECO:0000256" key="2">
    <source>
        <dbReference type="ARBA" id="ARBA00022596"/>
    </source>
</evidence>
<evidence type="ECO:0000256" key="7">
    <source>
        <dbReference type="ARBA" id="ARBA00023134"/>
    </source>
</evidence>